<dbReference type="Proteomes" id="UP000724874">
    <property type="component" value="Unassembled WGS sequence"/>
</dbReference>
<sequence>MRKDILSHEEFNCRLAMRGAGLDYTQPCRRVNSHVNVSSSVAGTAQKRVRDEGIPSATDAEDRQPKCPRQYEIIDLTLSSPAPAPSPAVSNSNFDISDSSSAIGYGSDDEAETLRPHVKCIAEFVDDVEYHERNGKKRGTTWAEGKSKEEKRRAKNTMGRWVKWKS</sequence>
<dbReference type="OrthoDB" id="3063345at2759"/>
<feature type="region of interest" description="Disordered" evidence="1">
    <location>
        <begin position="133"/>
        <end position="166"/>
    </location>
</feature>
<name>A0A9P5N836_GYMJU</name>
<dbReference type="EMBL" id="JADNYJ010000424">
    <property type="protein sequence ID" value="KAF8869565.1"/>
    <property type="molecule type" value="Genomic_DNA"/>
</dbReference>
<reference evidence="2" key="1">
    <citation type="submission" date="2020-11" db="EMBL/GenBank/DDBJ databases">
        <authorList>
            <consortium name="DOE Joint Genome Institute"/>
            <person name="Ahrendt S."/>
            <person name="Riley R."/>
            <person name="Andreopoulos W."/>
            <person name="LaButti K."/>
            <person name="Pangilinan J."/>
            <person name="Ruiz-duenas F.J."/>
            <person name="Barrasa J.M."/>
            <person name="Sanchez-Garcia M."/>
            <person name="Camarero S."/>
            <person name="Miyauchi S."/>
            <person name="Serrano A."/>
            <person name="Linde D."/>
            <person name="Babiker R."/>
            <person name="Drula E."/>
            <person name="Ayuso-Fernandez I."/>
            <person name="Pacheco R."/>
            <person name="Padilla G."/>
            <person name="Ferreira P."/>
            <person name="Barriuso J."/>
            <person name="Kellner H."/>
            <person name="Castanera R."/>
            <person name="Alfaro M."/>
            <person name="Ramirez L."/>
            <person name="Pisabarro A.G."/>
            <person name="Kuo A."/>
            <person name="Tritt A."/>
            <person name="Lipzen A."/>
            <person name="He G."/>
            <person name="Yan M."/>
            <person name="Ng V."/>
            <person name="Cullen D."/>
            <person name="Martin F."/>
            <person name="Rosso M.-N."/>
            <person name="Henrissat B."/>
            <person name="Hibbett D."/>
            <person name="Martinez A.T."/>
            <person name="Grigoriev I.V."/>
        </authorList>
    </citation>
    <scope>NUCLEOTIDE SEQUENCE</scope>
    <source>
        <strain evidence="2">AH 44721</strain>
    </source>
</reference>
<feature type="region of interest" description="Disordered" evidence="1">
    <location>
        <begin position="42"/>
        <end position="67"/>
    </location>
</feature>
<evidence type="ECO:0000313" key="2">
    <source>
        <dbReference type="EMBL" id="KAF8869565.1"/>
    </source>
</evidence>
<evidence type="ECO:0000256" key="1">
    <source>
        <dbReference type="SAM" id="MobiDB-lite"/>
    </source>
</evidence>
<evidence type="ECO:0000313" key="3">
    <source>
        <dbReference type="Proteomes" id="UP000724874"/>
    </source>
</evidence>
<keyword evidence="3" id="KW-1185">Reference proteome</keyword>
<gene>
    <name evidence="2" type="ORF">CPB84DRAFT_1754973</name>
</gene>
<protein>
    <submittedName>
        <fullName evidence="2">Uncharacterized protein</fullName>
    </submittedName>
</protein>
<accession>A0A9P5N836</accession>
<dbReference type="AlphaFoldDB" id="A0A9P5N836"/>
<proteinExistence type="predicted"/>
<organism evidence="2 3">
    <name type="scientific">Gymnopilus junonius</name>
    <name type="common">Spectacular rustgill mushroom</name>
    <name type="synonym">Gymnopilus spectabilis subsp. junonius</name>
    <dbReference type="NCBI Taxonomy" id="109634"/>
    <lineage>
        <taxon>Eukaryota</taxon>
        <taxon>Fungi</taxon>
        <taxon>Dikarya</taxon>
        <taxon>Basidiomycota</taxon>
        <taxon>Agaricomycotina</taxon>
        <taxon>Agaricomycetes</taxon>
        <taxon>Agaricomycetidae</taxon>
        <taxon>Agaricales</taxon>
        <taxon>Agaricineae</taxon>
        <taxon>Hymenogastraceae</taxon>
        <taxon>Gymnopilus</taxon>
    </lineage>
</organism>
<comment type="caution">
    <text evidence="2">The sequence shown here is derived from an EMBL/GenBank/DDBJ whole genome shotgun (WGS) entry which is preliminary data.</text>
</comment>